<name>A0ABR1JCE9_9AGAR</name>
<evidence type="ECO:0000256" key="3">
    <source>
        <dbReference type="ARBA" id="ARBA00010617"/>
    </source>
</evidence>
<evidence type="ECO:0000256" key="8">
    <source>
        <dbReference type="ARBA" id="ARBA00023033"/>
    </source>
</evidence>
<dbReference type="InterPro" id="IPR050364">
    <property type="entry name" value="Cytochrome_P450_fung"/>
</dbReference>
<dbReference type="InterPro" id="IPR002401">
    <property type="entry name" value="Cyt_P450_E_grp-I"/>
</dbReference>
<evidence type="ECO:0000313" key="9">
    <source>
        <dbReference type="EMBL" id="KAK7453421.1"/>
    </source>
</evidence>
<sequence length="400" mass="45724">MSFSLTTLDIILPLTLLLLSYVLRRRSRMTGFAKPPGPPGYPIIQNLFDMPSAKEMSDEIWAKWGQKWGDIVSASVFGTTVVVINSYQRAIEMLEKRGAAFSDRPFLPMPQEVLEMRDSMGLLRYGRALTSGRAMFHQELGTDSSVRAYNEELERLGRKFLKRLHESPNKALDHCHHQAGSVILSIAYGYEIQETSPDRPDPMVKIVTRAMRNFNEASIPGAFLVNDIPFLLKLPEWLPGMGWKKLGRTWAKEYWDMVDVPFNYVKREMQNGTAKDSFTSKWLEKNLSELKEFDLRLTASTMFGAGVETTAATMYAFLVLMAMHPEIQKKAQAEVDAVVSHDRLPNFQDLEELPYVRAIWKEVVRYHPAVPNCLPHSNPKNKVYDNFFIPKGAIIFVNLW</sequence>
<evidence type="ECO:0000313" key="10">
    <source>
        <dbReference type="Proteomes" id="UP001498398"/>
    </source>
</evidence>
<protein>
    <recommendedName>
        <fullName evidence="11">Cytochrome P450</fullName>
    </recommendedName>
</protein>
<evidence type="ECO:0008006" key="11">
    <source>
        <dbReference type="Google" id="ProtNLM"/>
    </source>
</evidence>
<evidence type="ECO:0000256" key="7">
    <source>
        <dbReference type="ARBA" id="ARBA00023004"/>
    </source>
</evidence>
<dbReference type="PANTHER" id="PTHR46300">
    <property type="entry name" value="P450, PUTATIVE (EUROFUNG)-RELATED-RELATED"/>
    <property type="match status" value="1"/>
</dbReference>
<dbReference type="Gene3D" id="1.10.630.10">
    <property type="entry name" value="Cytochrome P450"/>
    <property type="match status" value="1"/>
</dbReference>
<dbReference type="Proteomes" id="UP001498398">
    <property type="component" value="Unassembled WGS sequence"/>
</dbReference>
<keyword evidence="7" id="KW-0408">Iron</keyword>
<organism evidence="9 10">
    <name type="scientific">Marasmiellus scandens</name>
    <dbReference type="NCBI Taxonomy" id="2682957"/>
    <lineage>
        <taxon>Eukaryota</taxon>
        <taxon>Fungi</taxon>
        <taxon>Dikarya</taxon>
        <taxon>Basidiomycota</taxon>
        <taxon>Agaricomycotina</taxon>
        <taxon>Agaricomycetes</taxon>
        <taxon>Agaricomycetidae</taxon>
        <taxon>Agaricales</taxon>
        <taxon>Marasmiineae</taxon>
        <taxon>Omphalotaceae</taxon>
        <taxon>Marasmiellus</taxon>
    </lineage>
</organism>
<gene>
    <name evidence="9" type="ORF">VKT23_011687</name>
</gene>
<evidence type="ECO:0000256" key="6">
    <source>
        <dbReference type="ARBA" id="ARBA00023002"/>
    </source>
</evidence>
<dbReference type="SUPFAM" id="SSF48264">
    <property type="entry name" value="Cytochrome P450"/>
    <property type="match status" value="1"/>
</dbReference>
<comment type="caution">
    <text evidence="9">The sequence shown here is derived from an EMBL/GenBank/DDBJ whole genome shotgun (WGS) entry which is preliminary data.</text>
</comment>
<comment type="pathway">
    <text evidence="2">Secondary metabolite biosynthesis.</text>
</comment>
<keyword evidence="6" id="KW-0560">Oxidoreductase</keyword>
<evidence type="ECO:0000256" key="1">
    <source>
        <dbReference type="ARBA" id="ARBA00001971"/>
    </source>
</evidence>
<dbReference type="InterPro" id="IPR001128">
    <property type="entry name" value="Cyt_P450"/>
</dbReference>
<dbReference type="PANTHER" id="PTHR46300:SF7">
    <property type="entry name" value="P450, PUTATIVE (EUROFUNG)-RELATED"/>
    <property type="match status" value="1"/>
</dbReference>
<accession>A0ABR1JCE9</accession>
<dbReference type="InterPro" id="IPR036396">
    <property type="entry name" value="Cyt_P450_sf"/>
</dbReference>
<keyword evidence="4" id="KW-0349">Heme</keyword>
<proteinExistence type="inferred from homology"/>
<evidence type="ECO:0000256" key="4">
    <source>
        <dbReference type="ARBA" id="ARBA00022617"/>
    </source>
</evidence>
<comment type="similarity">
    <text evidence="3">Belongs to the cytochrome P450 family.</text>
</comment>
<keyword evidence="5" id="KW-0479">Metal-binding</keyword>
<evidence type="ECO:0000256" key="2">
    <source>
        <dbReference type="ARBA" id="ARBA00005179"/>
    </source>
</evidence>
<dbReference type="EMBL" id="JBANRG010000026">
    <property type="protein sequence ID" value="KAK7453421.1"/>
    <property type="molecule type" value="Genomic_DNA"/>
</dbReference>
<keyword evidence="8" id="KW-0503">Monooxygenase</keyword>
<reference evidence="9 10" key="1">
    <citation type="submission" date="2024-01" db="EMBL/GenBank/DDBJ databases">
        <title>A draft genome for the cacao thread blight pathogen Marasmiellus scandens.</title>
        <authorList>
            <person name="Baruah I.K."/>
            <person name="Leung J."/>
            <person name="Bukari Y."/>
            <person name="Amoako-Attah I."/>
            <person name="Meinhardt L.W."/>
            <person name="Bailey B.A."/>
            <person name="Cohen S.P."/>
        </authorList>
    </citation>
    <scope>NUCLEOTIDE SEQUENCE [LARGE SCALE GENOMIC DNA]</scope>
    <source>
        <strain evidence="9 10">GH-19</strain>
    </source>
</reference>
<keyword evidence="10" id="KW-1185">Reference proteome</keyword>
<dbReference type="PRINTS" id="PR00463">
    <property type="entry name" value="EP450I"/>
</dbReference>
<evidence type="ECO:0000256" key="5">
    <source>
        <dbReference type="ARBA" id="ARBA00022723"/>
    </source>
</evidence>
<dbReference type="Pfam" id="PF00067">
    <property type="entry name" value="p450"/>
    <property type="match status" value="1"/>
</dbReference>
<comment type="cofactor">
    <cofactor evidence="1">
        <name>heme</name>
        <dbReference type="ChEBI" id="CHEBI:30413"/>
    </cofactor>
</comment>